<reference evidence="2" key="1">
    <citation type="submission" date="2023-06" db="EMBL/GenBank/DDBJ databases">
        <authorList>
            <person name="Delattre M."/>
        </authorList>
    </citation>
    <scope>NUCLEOTIDE SEQUENCE</scope>
    <source>
        <strain evidence="2">AF72</strain>
    </source>
</reference>
<dbReference type="Proteomes" id="UP001177023">
    <property type="component" value="Unassembled WGS sequence"/>
</dbReference>
<evidence type="ECO:0000313" key="3">
    <source>
        <dbReference type="Proteomes" id="UP001177023"/>
    </source>
</evidence>
<sequence length="101" mass="11006">MRDGDCYGYGHINSSLRTNFPNPVDANDHSGCGARLDMNRSTDVEGSTNGSSHIPSLLEGKVQPMKKGPSILPNPHDETILQGHPASVHPTRRTPNHQERP</sequence>
<proteinExistence type="predicted"/>
<dbReference type="EMBL" id="CATQJA010001861">
    <property type="protein sequence ID" value="CAJ0568928.1"/>
    <property type="molecule type" value="Genomic_DNA"/>
</dbReference>
<keyword evidence="3" id="KW-1185">Reference proteome</keyword>
<feature type="compositionally biased region" description="Polar residues" evidence="1">
    <location>
        <begin position="44"/>
        <end position="54"/>
    </location>
</feature>
<accession>A0AA36FXZ9</accession>
<evidence type="ECO:0000256" key="1">
    <source>
        <dbReference type="SAM" id="MobiDB-lite"/>
    </source>
</evidence>
<gene>
    <name evidence="2" type="ORF">MSPICULIGERA_LOCUS7431</name>
</gene>
<evidence type="ECO:0000313" key="2">
    <source>
        <dbReference type="EMBL" id="CAJ0568928.1"/>
    </source>
</evidence>
<name>A0AA36FXZ9_9BILA</name>
<comment type="caution">
    <text evidence="2">The sequence shown here is derived from an EMBL/GenBank/DDBJ whole genome shotgun (WGS) entry which is preliminary data.</text>
</comment>
<dbReference type="AlphaFoldDB" id="A0AA36FXZ9"/>
<organism evidence="2 3">
    <name type="scientific">Mesorhabditis spiculigera</name>
    <dbReference type="NCBI Taxonomy" id="96644"/>
    <lineage>
        <taxon>Eukaryota</taxon>
        <taxon>Metazoa</taxon>
        <taxon>Ecdysozoa</taxon>
        <taxon>Nematoda</taxon>
        <taxon>Chromadorea</taxon>
        <taxon>Rhabditida</taxon>
        <taxon>Rhabditina</taxon>
        <taxon>Rhabditomorpha</taxon>
        <taxon>Rhabditoidea</taxon>
        <taxon>Rhabditidae</taxon>
        <taxon>Mesorhabditinae</taxon>
        <taxon>Mesorhabditis</taxon>
    </lineage>
</organism>
<feature type="region of interest" description="Disordered" evidence="1">
    <location>
        <begin position="33"/>
        <end position="101"/>
    </location>
</feature>
<feature type="non-terminal residue" evidence="2">
    <location>
        <position position="1"/>
    </location>
</feature>
<protein>
    <submittedName>
        <fullName evidence="2">Uncharacterized protein</fullName>
    </submittedName>
</protein>